<dbReference type="OrthoDB" id="334703at2"/>
<dbReference type="Gene3D" id="1.10.287.950">
    <property type="entry name" value="Methyl-accepting chemotaxis protein"/>
    <property type="match status" value="1"/>
</dbReference>
<name>A0A1Y1S036_9SPIO</name>
<evidence type="ECO:0000256" key="2">
    <source>
        <dbReference type="ARBA" id="ARBA00022500"/>
    </source>
</evidence>
<organism evidence="10 11">
    <name type="scientific">Marispirochaeta aestuarii</name>
    <dbReference type="NCBI Taxonomy" id="1963862"/>
    <lineage>
        <taxon>Bacteria</taxon>
        <taxon>Pseudomonadati</taxon>
        <taxon>Spirochaetota</taxon>
        <taxon>Spirochaetia</taxon>
        <taxon>Spirochaetales</taxon>
        <taxon>Spirochaetaceae</taxon>
        <taxon>Marispirochaeta</taxon>
    </lineage>
</organism>
<feature type="compositionally biased region" description="Basic and acidic residues" evidence="6">
    <location>
        <begin position="440"/>
        <end position="458"/>
    </location>
</feature>
<dbReference type="SMART" id="SM00304">
    <property type="entry name" value="HAMP"/>
    <property type="match status" value="1"/>
</dbReference>
<dbReference type="GO" id="GO:0006935">
    <property type="term" value="P:chemotaxis"/>
    <property type="evidence" value="ECO:0007669"/>
    <property type="project" value="UniProtKB-KW"/>
</dbReference>
<evidence type="ECO:0008006" key="12">
    <source>
        <dbReference type="Google" id="ProtNLM"/>
    </source>
</evidence>
<keyword evidence="5" id="KW-0175">Coiled coil</keyword>
<keyword evidence="11" id="KW-1185">Reference proteome</keyword>
<dbReference type="FunFam" id="1.10.287.950:FF:000001">
    <property type="entry name" value="Methyl-accepting chemotaxis sensory transducer"/>
    <property type="match status" value="1"/>
</dbReference>
<evidence type="ECO:0000256" key="7">
    <source>
        <dbReference type="SAM" id="Phobius"/>
    </source>
</evidence>
<evidence type="ECO:0000313" key="10">
    <source>
        <dbReference type="EMBL" id="ORC36357.1"/>
    </source>
</evidence>
<keyword evidence="7" id="KW-1133">Transmembrane helix</keyword>
<evidence type="ECO:0000313" key="11">
    <source>
        <dbReference type="Proteomes" id="UP000192343"/>
    </source>
</evidence>
<dbReference type="PROSITE" id="PS50885">
    <property type="entry name" value="HAMP"/>
    <property type="match status" value="1"/>
</dbReference>
<protein>
    <recommendedName>
        <fullName evidence="12">Chemotaxis protein</fullName>
    </recommendedName>
</protein>
<accession>A0A1Y1S036</accession>
<reference evidence="10 11" key="1">
    <citation type="submission" date="2017-03" db="EMBL/GenBank/DDBJ databases">
        <title>Draft Genome sequence of Marispirochaeta sp. strain JC444.</title>
        <authorList>
            <person name="Shivani Y."/>
            <person name="Subhash Y."/>
            <person name="Sasikala C."/>
            <person name="Ramana C."/>
        </authorList>
    </citation>
    <scope>NUCLEOTIDE SEQUENCE [LARGE SCALE GENOMIC DNA]</scope>
    <source>
        <strain evidence="10 11">JC444</strain>
    </source>
</reference>
<dbReference type="Proteomes" id="UP000192343">
    <property type="component" value="Unassembled WGS sequence"/>
</dbReference>
<feature type="region of interest" description="Disordered" evidence="6">
    <location>
        <begin position="440"/>
        <end position="479"/>
    </location>
</feature>
<dbReference type="GO" id="GO:0004888">
    <property type="term" value="F:transmembrane signaling receptor activity"/>
    <property type="evidence" value="ECO:0007669"/>
    <property type="project" value="TreeGrafter"/>
</dbReference>
<keyword evidence="7" id="KW-0472">Membrane</keyword>
<evidence type="ECO:0000259" key="9">
    <source>
        <dbReference type="PROSITE" id="PS50885"/>
    </source>
</evidence>
<proteinExistence type="inferred from homology"/>
<keyword evidence="4" id="KW-0807">Transducer</keyword>
<feature type="domain" description="HAMP" evidence="9">
    <location>
        <begin position="107"/>
        <end position="160"/>
    </location>
</feature>
<evidence type="ECO:0000256" key="4">
    <source>
        <dbReference type="PROSITE-ProRule" id="PRU00284"/>
    </source>
</evidence>
<sequence length="479" mass="51792">MVVAHPTKNLVQTDGGAYFQNPEEFRTSIKQGSIYSERKKAEGGEKVQSVVITVPLKIAGFEEVWGFGISSPLKTVRVQQIALLQNGFIIGFIFSLAAILVIFLLVRSITKPIMQISEQLQVISTGDLTRETLRMNRKDEIGTLSKSLEMMVTNLESIITDAINASAQVSSGSHQMSTSAEQISQGATEQASSVEEVSSSMEQMSAIIKQNAEHATETEKIATLASGNATESGEAVMEAVVAMKSIAEKIVIIEEIARQTNMLSLNASIEAARAGEHGKGFAVVASEVGKLAARSKDAAGEISSLSTSTVTVAEKAREMLEQLVPNIKKTADLVQEISSASREQSAGVDQINTAITQLDQVIQENASAAEEMASVAEELSGQAEGLESSISYFKIRDDVEREKKQALLSAPRNISPTAKKQTVHVGKEEVGIRLLAEAEKQGLHSKERNTNRIERWKNDGTVGSNNYADEIDSKDFEEF</sequence>
<evidence type="ECO:0000256" key="5">
    <source>
        <dbReference type="SAM" id="Coils"/>
    </source>
</evidence>
<dbReference type="InterPro" id="IPR003660">
    <property type="entry name" value="HAMP_dom"/>
</dbReference>
<dbReference type="SMART" id="SM00283">
    <property type="entry name" value="MA"/>
    <property type="match status" value="1"/>
</dbReference>
<dbReference type="InterPro" id="IPR004089">
    <property type="entry name" value="MCPsignal_dom"/>
</dbReference>
<feature type="domain" description="Methyl-accepting transducer" evidence="8">
    <location>
        <begin position="165"/>
        <end position="380"/>
    </location>
</feature>
<evidence type="ECO:0000256" key="1">
    <source>
        <dbReference type="ARBA" id="ARBA00004370"/>
    </source>
</evidence>
<comment type="caution">
    <text evidence="10">The sequence shown here is derived from an EMBL/GenBank/DDBJ whole genome shotgun (WGS) entry which is preliminary data.</text>
</comment>
<comment type="subcellular location">
    <subcellularLocation>
        <location evidence="1">Membrane</location>
    </subcellularLocation>
</comment>
<dbReference type="SUPFAM" id="SSF58104">
    <property type="entry name" value="Methyl-accepting chemotaxis protein (MCP) signaling domain"/>
    <property type="match status" value="1"/>
</dbReference>
<dbReference type="PANTHER" id="PTHR43531">
    <property type="entry name" value="PROTEIN ICFG"/>
    <property type="match status" value="1"/>
</dbReference>
<dbReference type="AlphaFoldDB" id="A0A1Y1S036"/>
<dbReference type="CDD" id="cd06225">
    <property type="entry name" value="HAMP"/>
    <property type="match status" value="1"/>
</dbReference>
<feature type="transmembrane region" description="Helical" evidence="7">
    <location>
        <begin position="83"/>
        <end position="106"/>
    </location>
</feature>
<feature type="coiled-coil region" evidence="5">
    <location>
        <begin position="351"/>
        <end position="378"/>
    </location>
</feature>
<gene>
    <name evidence="10" type="ORF">B4O97_06225</name>
</gene>
<dbReference type="STRING" id="1963862.B4O97_06225"/>
<dbReference type="GO" id="GO:0007165">
    <property type="term" value="P:signal transduction"/>
    <property type="evidence" value="ECO:0007669"/>
    <property type="project" value="UniProtKB-KW"/>
</dbReference>
<dbReference type="InterPro" id="IPR051310">
    <property type="entry name" value="MCP_chemotaxis"/>
</dbReference>
<dbReference type="PANTHER" id="PTHR43531:SF11">
    <property type="entry name" value="METHYL-ACCEPTING CHEMOTAXIS PROTEIN 3"/>
    <property type="match status" value="1"/>
</dbReference>
<keyword evidence="2" id="KW-0145">Chemotaxis</keyword>
<dbReference type="Pfam" id="PF00015">
    <property type="entry name" value="MCPsignal"/>
    <property type="match status" value="2"/>
</dbReference>
<evidence type="ECO:0000259" key="8">
    <source>
        <dbReference type="PROSITE" id="PS50111"/>
    </source>
</evidence>
<comment type="similarity">
    <text evidence="3">Belongs to the methyl-accepting chemotaxis (MCP) protein family.</text>
</comment>
<keyword evidence="7" id="KW-0812">Transmembrane</keyword>
<dbReference type="Pfam" id="PF00672">
    <property type="entry name" value="HAMP"/>
    <property type="match status" value="1"/>
</dbReference>
<evidence type="ECO:0000256" key="3">
    <source>
        <dbReference type="ARBA" id="ARBA00029447"/>
    </source>
</evidence>
<dbReference type="PROSITE" id="PS50111">
    <property type="entry name" value="CHEMOTAXIS_TRANSDUC_2"/>
    <property type="match status" value="1"/>
</dbReference>
<dbReference type="EMBL" id="MWQY01000006">
    <property type="protein sequence ID" value="ORC36357.1"/>
    <property type="molecule type" value="Genomic_DNA"/>
</dbReference>
<evidence type="ECO:0000256" key="6">
    <source>
        <dbReference type="SAM" id="MobiDB-lite"/>
    </source>
</evidence>
<dbReference type="GO" id="GO:0005886">
    <property type="term" value="C:plasma membrane"/>
    <property type="evidence" value="ECO:0007669"/>
    <property type="project" value="TreeGrafter"/>
</dbReference>